<evidence type="ECO:0000313" key="4">
    <source>
        <dbReference type="Proteomes" id="UP001210865"/>
    </source>
</evidence>
<accession>A0ABY7NX21</accession>
<dbReference type="Gene3D" id="1.10.10.2830">
    <property type="match status" value="1"/>
</dbReference>
<sequence>MKLLNIELGKLSVSALNMRHGKQAPDVSDMLPSVRARGILVPLLVRPQAATLSGDEEATSDGYEIVAGRRRYHAALIVAQENGDEEPVPCAIMDAGDDAAALEASLIENIERLDPDEVSQWTTLTRLIQKEGRSVEQIAQTFGVTDLYIRRVLALGNLLPAIRELYRAEEIDSATIRHLTLASKARQREWLALHDDPKSHAPTRGQLRAWLFGGAAISTKVALFDLAGFKGRIKADLFGEGGVFDDPDQFWKAQNEAIAARRDAYLEAGWSHVEVMEPGSYFHSYEHERVSKDQGGKVFISVRHDGEVEIHEGYLSSKEARRARSAAAKGATSEADKATARAGRSEVTSALQTYIDLHRHAAVRAVLADHPPVALRLMVAHAITDSPLWSVKIERQAGRAEAITESVETCAAETAFDTKRRAVLAMLGLPDDAPTVVGANGSGISNGSRTVAIFVRLLALCDADVLRVIAIVMGETLAAGSAVVEAV</sequence>
<dbReference type="Gene3D" id="3.90.1530.30">
    <property type="match status" value="1"/>
</dbReference>
<reference evidence="3 4" key="1">
    <citation type="submission" date="2022-12" db="EMBL/GenBank/DDBJ databases">
        <title>Sphingomonas abieness sp. nov., an endophytic bacterium isolated from Abies koreana.</title>
        <authorList>
            <person name="Jiang L."/>
            <person name="Lee J."/>
        </authorList>
    </citation>
    <scope>NUCLEOTIDE SEQUENCE [LARGE SCALE GENOMIC DNA]</scope>
    <source>
        <strain evidence="4">PAMB 00755</strain>
    </source>
</reference>
<dbReference type="PANTHER" id="PTHR33375">
    <property type="entry name" value="CHROMOSOME-PARTITIONING PROTEIN PARB-RELATED"/>
    <property type="match status" value="1"/>
</dbReference>
<dbReference type="PANTHER" id="PTHR33375:SF7">
    <property type="entry name" value="CHROMOSOME 2-PARTITIONING PROTEIN PARB-RELATED"/>
    <property type="match status" value="1"/>
</dbReference>
<evidence type="ECO:0000259" key="2">
    <source>
        <dbReference type="SMART" id="SM00470"/>
    </source>
</evidence>
<organism evidence="3 4">
    <name type="scientific">Sphingomonas abietis</name>
    <dbReference type="NCBI Taxonomy" id="3012344"/>
    <lineage>
        <taxon>Bacteria</taxon>
        <taxon>Pseudomonadati</taxon>
        <taxon>Pseudomonadota</taxon>
        <taxon>Alphaproteobacteria</taxon>
        <taxon>Sphingomonadales</taxon>
        <taxon>Sphingomonadaceae</taxon>
        <taxon>Sphingomonas</taxon>
    </lineage>
</organism>
<dbReference type="SUPFAM" id="SSF109709">
    <property type="entry name" value="KorB DNA-binding domain-like"/>
    <property type="match status" value="1"/>
</dbReference>
<dbReference type="Proteomes" id="UP001210865">
    <property type="component" value="Chromosome"/>
</dbReference>
<gene>
    <name evidence="3" type="ORF">PBT88_10355</name>
</gene>
<evidence type="ECO:0000313" key="3">
    <source>
        <dbReference type="EMBL" id="WBO24464.1"/>
    </source>
</evidence>
<dbReference type="RefSeq" id="WP_270079086.1">
    <property type="nucleotide sequence ID" value="NZ_CP115174.1"/>
</dbReference>
<protein>
    <submittedName>
        <fullName evidence="3">ParB N-terminal domain-containing protein</fullName>
    </submittedName>
</protein>
<dbReference type="SUPFAM" id="SSF110849">
    <property type="entry name" value="ParB/Sulfiredoxin"/>
    <property type="match status" value="1"/>
</dbReference>
<keyword evidence="4" id="KW-1185">Reference proteome</keyword>
<dbReference type="InterPro" id="IPR036086">
    <property type="entry name" value="ParB/Sulfiredoxin_sf"/>
</dbReference>
<dbReference type="Pfam" id="PF02195">
    <property type="entry name" value="ParB_N"/>
    <property type="match status" value="1"/>
</dbReference>
<dbReference type="InterPro" id="IPR003115">
    <property type="entry name" value="ParB_N"/>
</dbReference>
<evidence type="ECO:0000256" key="1">
    <source>
        <dbReference type="SAM" id="MobiDB-lite"/>
    </source>
</evidence>
<dbReference type="InterPro" id="IPR050336">
    <property type="entry name" value="Chromosome_partition/occlusion"/>
</dbReference>
<dbReference type="SMART" id="SM00470">
    <property type="entry name" value="ParB"/>
    <property type="match status" value="1"/>
</dbReference>
<name>A0ABY7NX21_9SPHN</name>
<dbReference type="EMBL" id="CP115174">
    <property type="protein sequence ID" value="WBO24464.1"/>
    <property type="molecule type" value="Genomic_DNA"/>
</dbReference>
<feature type="region of interest" description="Disordered" evidence="1">
    <location>
        <begin position="325"/>
        <end position="344"/>
    </location>
</feature>
<proteinExistence type="predicted"/>
<feature type="domain" description="ParB-like N-terminal" evidence="2">
    <location>
        <begin position="4"/>
        <end position="110"/>
    </location>
</feature>